<evidence type="ECO:0000313" key="3">
    <source>
        <dbReference type="EMBL" id="RWX52520.1"/>
    </source>
</evidence>
<dbReference type="SMART" id="SM00609">
    <property type="entry name" value="VIT"/>
    <property type="match status" value="1"/>
</dbReference>
<evidence type="ECO:0000259" key="2">
    <source>
        <dbReference type="PROSITE" id="PS51468"/>
    </source>
</evidence>
<comment type="caution">
    <text evidence="3">The sequence shown here is derived from an EMBL/GenBank/DDBJ whole genome shotgun (WGS) entry which is preliminary data.</text>
</comment>
<dbReference type="Proteomes" id="UP000288892">
    <property type="component" value="Unassembled WGS sequence"/>
</dbReference>
<feature type="signal peptide" evidence="1">
    <location>
        <begin position="1"/>
        <end position="27"/>
    </location>
</feature>
<accession>A0A444JHE2</accession>
<dbReference type="PANTHER" id="PTHR45737:SF6">
    <property type="entry name" value="VON WILLEBRAND FACTOR A DOMAIN-CONTAINING PROTEIN 5A"/>
    <property type="match status" value="1"/>
</dbReference>
<feature type="domain" description="VIT" evidence="2">
    <location>
        <begin position="27"/>
        <end position="155"/>
    </location>
</feature>
<dbReference type="PANTHER" id="PTHR45737">
    <property type="entry name" value="VON WILLEBRAND FACTOR A DOMAIN-CONTAINING PROTEIN 5A"/>
    <property type="match status" value="1"/>
</dbReference>
<protein>
    <submittedName>
        <fullName evidence="3">Vault protein inter-alpha-trypsin domain-containing protein</fullName>
    </submittedName>
</protein>
<sequence>MNPMKQLIVNVLFCCLFPVLGTGSASAAGLLTPNDNSLPALEIRDHQVKVVIEDGYAITTVEQVFHNPHAQDLEAIYSFPVPEKATVAEFTMWIDNKPVHGEVMEKGKAKKVYEDQKAAGEDAGLTEKDSYKTFDITVSPVRAGQDTRIRFGYIQPVKVDSAMGRYVYPLEEGGVDDAKLSFWTANEKVTSTFSFDLILRSGYPVDGIRLPNHPNAAIVKKGDSYHIHLGNSNNLAPETVADMEGGEKNTVPGPGEAAQIKDGQEVARQHHCNNRVLPLLWIRILWSTTATLTSCPDRWIWSPISRNRTKLAPLC</sequence>
<evidence type="ECO:0000256" key="1">
    <source>
        <dbReference type="SAM" id="SignalP"/>
    </source>
</evidence>
<proteinExistence type="predicted"/>
<feature type="chain" id="PRO_5019051354" evidence="1">
    <location>
        <begin position="28"/>
        <end position="315"/>
    </location>
</feature>
<organism evidence="3 4">
    <name type="scientific">Candidatus Electrothrix marina</name>
    <dbReference type="NCBI Taxonomy" id="1859130"/>
    <lineage>
        <taxon>Bacteria</taxon>
        <taxon>Pseudomonadati</taxon>
        <taxon>Thermodesulfobacteriota</taxon>
        <taxon>Desulfobulbia</taxon>
        <taxon>Desulfobulbales</taxon>
        <taxon>Desulfobulbaceae</taxon>
        <taxon>Candidatus Electrothrix</taxon>
    </lineage>
</organism>
<name>A0A444JHE2_9BACT</name>
<keyword evidence="4" id="KW-1185">Reference proteome</keyword>
<reference evidence="3 4" key="1">
    <citation type="submission" date="2017-01" db="EMBL/GenBank/DDBJ databases">
        <title>The cable genome- insights into the physiology and evolution of filamentous bacteria capable of sulfide oxidation via long distance electron transfer.</title>
        <authorList>
            <person name="Schreiber L."/>
            <person name="Bjerg J.T."/>
            <person name="Boggild A."/>
            <person name="Van De Vossenberg J."/>
            <person name="Meysman F."/>
            <person name="Nielsen L.P."/>
            <person name="Schramm A."/>
            <person name="Kjeldsen K.U."/>
        </authorList>
    </citation>
    <scope>NUCLEOTIDE SEQUENCE [LARGE SCALE GENOMIC DNA]</scope>
    <source>
        <strain evidence="3">A5</strain>
    </source>
</reference>
<dbReference type="AlphaFoldDB" id="A0A444JHE2"/>
<keyword evidence="1" id="KW-0732">Signal</keyword>
<evidence type="ECO:0000313" key="4">
    <source>
        <dbReference type="Proteomes" id="UP000288892"/>
    </source>
</evidence>
<dbReference type="InterPro" id="IPR013694">
    <property type="entry name" value="VIT"/>
</dbReference>
<dbReference type="PROSITE" id="PS51468">
    <property type="entry name" value="VIT"/>
    <property type="match status" value="1"/>
</dbReference>
<dbReference type="EMBL" id="MTKS01000003">
    <property type="protein sequence ID" value="RWX52520.1"/>
    <property type="molecule type" value="Genomic_DNA"/>
</dbReference>
<dbReference type="Pfam" id="PF08487">
    <property type="entry name" value="VIT"/>
    <property type="match status" value="1"/>
</dbReference>
<gene>
    <name evidence="3" type="ORF">VU01_100310</name>
</gene>